<dbReference type="SUPFAM" id="SSF49785">
    <property type="entry name" value="Galactose-binding domain-like"/>
    <property type="match status" value="1"/>
</dbReference>
<protein>
    <recommendedName>
        <fullName evidence="1">DUF7402 domain-containing protein</fullName>
    </recommendedName>
</protein>
<proteinExistence type="predicted"/>
<dbReference type="AlphaFoldDB" id="A0A317QGA9"/>
<accession>A0A317QGA9</accession>
<dbReference type="EMBL" id="QGTX01000001">
    <property type="protein sequence ID" value="PWW21807.1"/>
    <property type="molecule type" value="Genomic_DNA"/>
</dbReference>
<dbReference type="Gene3D" id="2.60.120.260">
    <property type="entry name" value="Galactose-binding domain-like"/>
    <property type="match status" value="1"/>
</dbReference>
<dbReference type="Pfam" id="PF24135">
    <property type="entry name" value="DUF7402"/>
    <property type="match status" value="1"/>
</dbReference>
<dbReference type="InterPro" id="IPR008979">
    <property type="entry name" value="Galactose-bd-like_sf"/>
</dbReference>
<sequence>MVDGYPGTATAEWAAVGGRTDSWLQLTWPGAVTVGRVVLHDRPNTSDRITSTTLTFSDGSTVTVPALADTGSAVTVRFTPRATTSVRLTVTGVSSTTVNVGPAELDVWNR</sequence>
<dbReference type="InterPro" id="IPR055826">
    <property type="entry name" value="DUF7402"/>
</dbReference>
<evidence type="ECO:0000313" key="2">
    <source>
        <dbReference type="EMBL" id="PWW21807.1"/>
    </source>
</evidence>
<keyword evidence="3" id="KW-1185">Reference proteome</keyword>
<evidence type="ECO:0000259" key="1">
    <source>
        <dbReference type="Pfam" id="PF24135"/>
    </source>
</evidence>
<comment type="caution">
    <text evidence="2">The sequence shown here is derived from an EMBL/GenBank/DDBJ whole genome shotgun (WGS) entry which is preliminary data.</text>
</comment>
<feature type="domain" description="DUF7402" evidence="1">
    <location>
        <begin position="2"/>
        <end position="108"/>
    </location>
</feature>
<evidence type="ECO:0000313" key="3">
    <source>
        <dbReference type="Proteomes" id="UP000246661"/>
    </source>
</evidence>
<name>A0A317QGA9_9ACTN</name>
<reference evidence="3" key="1">
    <citation type="submission" date="2018-05" db="EMBL/GenBank/DDBJ databases">
        <authorList>
            <person name="Klenk H.-P."/>
            <person name="Huntemann M."/>
            <person name="Clum A."/>
            <person name="Pillay M."/>
            <person name="Palaniappan K."/>
            <person name="Varghese N."/>
            <person name="Mikhailova N."/>
            <person name="Stamatis D."/>
            <person name="Reddy T."/>
            <person name="Daum C."/>
            <person name="Shapiro N."/>
            <person name="Ivanova N."/>
            <person name="Kyrpides N."/>
            <person name="Woyke T."/>
        </authorList>
    </citation>
    <scope>NUCLEOTIDE SEQUENCE [LARGE SCALE GENOMIC DNA]</scope>
    <source>
        <strain evidence="3">DSM 45417</strain>
    </source>
</reference>
<dbReference type="Proteomes" id="UP000246661">
    <property type="component" value="Unassembled WGS sequence"/>
</dbReference>
<gene>
    <name evidence="2" type="ORF">JD79_00948</name>
</gene>
<organism evidence="2 3">
    <name type="scientific">Geodermatophilus normandii</name>
    <dbReference type="NCBI Taxonomy" id="1137989"/>
    <lineage>
        <taxon>Bacteria</taxon>
        <taxon>Bacillati</taxon>
        <taxon>Actinomycetota</taxon>
        <taxon>Actinomycetes</taxon>
        <taxon>Geodermatophilales</taxon>
        <taxon>Geodermatophilaceae</taxon>
        <taxon>Geodermatophilus</taxon>
    </lineage>
</organism>